<feature type="transmembrane region" description="Helical" evidence="1">
    <location>
        <begin position="59"/>
        <end position="82"/>
    </location>
</feature>
<dbReference type="Proteomes" id="UP000600865">
    <property type="component" value="Unassembled WGS sequence"/>
</dbReference>
<proteinExistence type="predicted"/>
<evidence type="ECO:0000256" key="1">
    <source>
        <dbReference type="SAM" id="Phobius"/>
    </source>
</evidence>
<dbReference type="EMBL" id="BMYV01000002">
    <property type="protein sequence ID" value="GGX67176.1"/>
    <property type="molecule type" value="Genomic_DNA"/>
</dbReference>
<keyword evidence="3" id="KW-1185">Reference proteome</keyword>
<evidence type="ECO:0000313" key="3">
    <source>
        <dbReference type="Proteomes" id="UP000600865"/>
    </source>
</evidence>
<evidence type="ECO:0000313" key="2">
    <source>
        <dbReference type="EMBL" id="GGX67176.1"/>
    </source>
</evidence>
<feature type="transmembrane region" description="Helical" evidence="1">
    <location>
        <begin position="7"/>
        <end position="25"/>
    </location>
</feature>
<comment type="caution">
    <text evidence="2">The sequence shown here is derived from an EMBL/GenBank/DDBJ whole genome shotgun (WGS) entry which is preliminary data.</text>
</comment>
<keyword evidence="1" id="KW-1133">Transmembrane helix</keyword>
<gene>
    <name evidence="2" type="ORF">GCM10011309_16040</name>
</gene>
<feature type="transmembrane region" description="Helical" evidence="1">
    <location>
        <begin position="122"/>
        <end position="139"/>
    </location>
</feature>
<keyword evidence="1" id="KW-0812">Transmembrane</keyword>
<accession>A0A918NH30</accession>
<protein>
    <submittedName>
        <fullName evidence="2">Uncharacterized protein</fullName>
    </submittedName>
</protein>
<feature type="transmembrane region" description="Helical" evidence="1">
    <location>
        <begin position="89"/>
        <end position="116"/>
    </location>
</feature>
<reference evidence="2 3" key="1">
    <citation type="journal article" date="2014" name="Int. J. Syst. Evol. Microbiol.">
        <title>Complete genome sequence of Corynebacterium casei LMG S-19264T (=DSM 44701T), isolated from a smear-ripened cheese.</title>
        <authorList>
            <consortium name="US DOE Joint Genome Institute (JGI-PGF)"/>
            <person name="Walter F."/>
            <person name="Albersmeier A."/>
            <person name="Kalinowski J."/>
            <person name="Ruckert C."/>
        </authorList>
    </citation>
    <scope>NUCLEOTIDE SEQUENCE [LARGE SCALE GENOMIC DNA]</scope>
    <source>
        <strain evidence="2 3">KCTC 23968</strain>
    </source>
</reference>
<keyword evidence="1" id="KW-0472">Membrane</keyword>
<sequence>MKQIFKYVVSWFAAVVTTTVLAVILQTQNVLARLVGVGADVTIGERLSMTAYDVLHLGGLYGAFIALAFVVAFFAGGLVFRLAKFGRPIVYVVAGATAMIVMLYAMQTVFFGVPLIAGARSGFGIGLQMLAGGLGGYIFSRLSQNAKKAPELNSEASSIW</sequence>
<organism evidence="2 3">
    <name type="scientific">Litorimonas cladophorae</name>
    <dbReference type="NCBI Taxonomy" id="1220491"/>
    <lineage>
        <taxon>Bacteria</taxon>
        <taxon>Pseudomonadati</taxon>
        <taxon>Pseudomonadota</taxon>
        <taxon>Alphaproteobacteria</taxon>
        <taxon>Maricaulales</taxon>
        <taxon>Robiginitomaculaceae</taxon>
    </lineage>
</organism>
<name>A0A918NH30_9PROT</name>
<dbReference type="AlphaFoldDB" id="A0A918NH30"/>
<dbReference type="RefSeq" id="WP_189584079.1">
    <property type="nucleotide sequence ID" value="NZ_BMYV01000002.1"/>
</dbReference>